<name>A0A4D6LHC5_VIGUN</name>
<dbReference type="AlphaFoldDB" id="A0A4D6LHC5"/>
<dbReference type="SUPFAM" id="SSF46565">
    <property type="entry name" value="Chaperone J-domain"/>
    <property type="match status" value="1"/>
</dbReference>
<organism evidence="1 2">
    <name type="scientific">Vigna unguiculata</name>
    <name type="common">Cowpea</name>
    <dbReference type="NCBI Taxonomy" id="3917"/>
    <lineage>
        <taxon>Eukaryota</taxon>
        <taxon>Viridiplantae</taxon>
        <taxon>Streptophyta</taxon>
        <taxon>Embryophyta</taxon>
        <taxon>Tracheophyta</taxon>
        <taxon>Spermatophyta</taxon>
        <taxon>Magnoliopsida</taxon>
        <taxon>eudicotyledons</taxon>
        <taxon>Gunneridae</taxon>
        <taxon>Pentapetalae</taxon>
        <taxon>rosids</taxon>
        <taxon>fabids</taxon>
        <taxon>Fabales</taxon>
        <taxon>Fabaceae</taxon>
        <taxon>Papilionoideae</taxon>
        <taxon>50 kb inversion clade</taxon>
        <taxon>NPAAA clade</taxon>
        <taxon>indigoferoid/millettioid clade</taxon>
        <taxon>Phaseoleae</taxon>
        <taxon>Vigna</taxon>
    </lineage>
</organism>
<protein>
    <recommendedName>
        <fullName evidence="3">J domain-containing protein</fullName>
    </recommendedName>
</protein>
<evidence type="ECO:0000313" key="2">
    <source>
        <dbReference type="Proteomes" id="UP000501690"/>
    </source>
</evidence>
<accession>A0A4D6LHC5</accession>
<evidence type="ECO:0008006" key="3">
    <source>
        <dbReference type="Google" id="ProtNLM"/>
    </source>
</evidence>
<dbReference type="InterPro" id="IPR036869">
    <property type="entry name" value="J_dom_sf"/>
</dbReference>
<dbReference type="EMBL" id="CP039347">
    <property type="protein sequence ID" value="QCD87766.1"/>
    <property type="molecule type" value="Genomic_DNA"/>
</dbReference>
<dbReference type="PANTHER" id="PTHR44137:SF32">
    <property type="entry name" value="DNAJ HEAT SHOCK AMINO-TERMINAL DOMAIN PROTEIN"/>
    <property type="match status" value="1"/>
</dbReference>
<keyword evidence="2" id="KW-1185">Reference proteome</keyword>
<proteinExistence type="predicted"/>
<dbReference type="Proteomes" id="UP000501690">
    <property type="component" value="Linkage Group LG3"/>
</dbReference>
<dbReference type="Gene3D" id="1.10.287.110">
    <property type="entry name" value="DnaJ domain"/>
    <property type="match status" value="1"/>
</dbReference>
<gene>
    <name evidence="1" type="ORF">DEO72_LG3g2306</name>
</gene>
<sequence length="196" mass="22530">MFARRNAEEKFKLGDIKGAITCATMAKTLDPKVDGIDETILAYKIHRATMKKRGNGTTNWYKVLGIRKGFEDDIENIKMQRNKLVVMLNPTKNASVATWGAFRLIYKAWAHLSDSNHQNVNLRRKVTPRCNKPTKSACVRCRKWCKYEVLKVSSEHKHGDRTKRVLLIECPCCKCKFDPISRQISKSKHSNLQNHA</sequence>
<evidence type="ECO:0000313" key="1">
    <source>
        <dbReference type="EMBL" id="QCD87766.1"/>
    </source>
</evidence>
<reference evidence="1 2" key="1">
    <citation type="submission" date="2019-04" db="EMBL/GenBank/DDBJ databases">
        <title>An improved genome assembly and genetic linkage map for asparagus bean, Vigna unguiculata ssp. sesquipedialis.</title>
        <authorList>
            <person name="Xia Q."/>
            <person name="Zhang R."/>
            <person name="Dong Y."/>
        </authorList>
    </citation>
    <scope>NUCLEOTIDE SEQUENCE [LARGE SCALE GENOMIC DNA]</scope>
    <source>
        <tissue evidence="1">Leaf</tissue>
    </source>
</reference>
<dbReference type="PANTHER" id="PTHR44137">
    <property type="entry name" value="BNAC03G44070D PROTEIN"/>
    <property type="match status" value="1"/>
</dbReference>